<reference evidence="1" key="1">
    <citation type="submission" date="2019-10" db="EMBL/GenBank/DDBJ databases">
        <title>Metagenomic sequencing of thiosulfate-disproportionating enrichment culture.</title>
        <authorList>
            <person name="Umezawa K."/>
            <person name="Kojima H."/>
            <person name="Fukui M."/>
        </authorList>
    </citation>
    <scope>NUCLEOTIDE SEQUENCE</scope>
    <source>
        <strain evidence="1">45J</strain>
    </source>
</reference>
<name>A0A5J4L6Y3_9ZZZZ</name>
<organism evidence="1">
    <name type="scientific">hot springs metagenome</name>
    <dbReference type="NCBI Taxonomy" id="433727"/>
    <lineage>
        <taxon>unclassified sequences</taxon>
        <taxon>metagenomes</taxon>
        <taxon>ecological metagenomes</taxon>
    </lineage>
</organism>
<sequence length="95" mass="10689">MALKANVSGNVIAIVNRETEGGNGKEKKRYREVHIVQRADDGTPEKYKIKVWNPTIEIKENSNVTFSCSIRSWGMKDITGSYKHGIDISVPNKKI</sequence>
<comment type="caution">
    <text evidence="1">The sequence shown here is derived from an EMBL/GenBank/DDBJ whole genome shotgun (WGS) entry which is preliminary data.</text>
</comment>
<dbReference type="EMBL" id="BLAB01000001">
    <property type="protein sequence ID" value="GER94660.1"/>
    <property type="molecule type" value="Genomic_DNA"/>
</dbReference>
<accession>A0A5J4L6Y3</accession>
<proteinExistence type="predicted"/>
<dbReference type="AlphaFoldDB" id="A0A5J4L6Y3"/>
<protein>
    <submittedName>
        <fullName evidence="1">Uncharacterized protein</fullName>
    </submittedName>
</protein>
<evidence type="ECO:0000313" key="1">
    <source>
        <dbReference type="EMBL" id="GER94660.1"/>
    </source>
</evidence>
<gene>
    <name evidence="1" type="ORF">A45J_2424</name>
</gene>